<dbReference type="PIRSF" id="PIRSF037263">
    <property type="entry name" value="DUF951_bac"/>
    <property type="match status" value="1"/>
</dbReference>
<sequence length="65" mass="7236">MAGIISYETGDIVEMKKKHPCGSNEWEILKAGADIKMKCMGCGHEVIIKRSLVQKNTKKLKKACN</sequence>
<gene>
    <name evidence="3" type="ORF">DW007_12980</name>
    <name evidence="2" type="ORF">DW811_11645</name>
    <name evidence="1" type="ORF">DW858_10885</name>
</gene>
<comment type="caution">
    <text evidence="2">The sequence shown here is derived from an EMBL/GenBank/DDBJ whole genome shotgun (WGS) entry which is preliminary data.</text>
</comment>
<name>A0A414D7I0_9FIRM</name>
<reference evidence="4 5" key="1">
    <citation type="submission" date="2018-08" db="EMBL/GenBank/DDBJ databases">
        <title>A genome reference for cultivated species of the human gut microbiota.</title>
        <authorList>
            <person name="Zou Y."/>
            <person name="Xue W."/>
            <person name="Luo G."/>
        </authorList>
    </citation>
    <scope>NUCLEOTIDE SEQUENCE [LARGE SCALE GENOMIC DNA]</scope>
    <source>
        <strain evidence="3 5">AF36-7BH</strain>
        <strain evidence="2 4">AM32-2AC</strain>
        <strain evidence="1 6">AM37-3BH</strain>
    </source>
</reference>
<dbReference type="Proteomes" id="UP000285844">
    <property type="component" value="Unassembled WGS sequence"/>
</dbReference>
<accession>A0A414D7I0</accession>
<dbReference type="EMBL" id="QSIS01000018">
    <property type="protein sequence ID" value="RHD06252.1"/>
    <property type="molecule type" value="Genomic_DNA"/>
</dbReference>
<evidence type="ECO:0000313" key="1">
    <source>
        <dbReference type="EMBL" id="RHC12045.1"/>
    </source>
</evidence>
<dbReference type="PANTHER" id="PTHR38455:SF1">
    <property type="entry name" value="DUF951 DOMAIN-CONTAINING PROTEIN"/>
    <property type="match status" value="1"/>
</dbReference>
<dbReference type="EMBL" id="QSHM01000014">
    <property type="protein sequence ID" value="RHC12045.1"/>
    <property type="molecule type" value="Genomic_DNA"/>
</dbReference>
<proteinExistence type="predicted"/>
<dbReference type="InterPro" id="IPR009296">
    <property type="entry name" value="DUF951"/>
</dbReference>
<evidence type="ECO:0000313" key="6">
    <source>
        <dbReference type="Proteomes" id="UP000285844"/>
    </source>
</evidence>
<dbReference type="PANTHER" id="PTHR38455">
    <property type="entry name" value="HYPOTHETICAL CYTOSOLIC PROTEIN"/>
    <property type="match status" value="1"/>
</dbReference>
<evidence type="ECO:0000313" key="3">
    <source>
        <dbReference type="EMBL" id="RHL65573.1"/>
    </source>
</evidence>
<dbReference type="Pfam" id="PF06107">
    <property type="entry name" value="DUF951"/>
    <property type="match status" value="1"/>
</dbReference>
<dbReference type="AlphaFoldDB" id="A0A414D7I0"/>
<dbReference type="RefSeq" id="WP_118009902.1">
    <property type="nucleotide sequence ID" value="NZ_DAWEPM010000012.1"/>
</dbReference>
<organism evidence="2 4">
    <name type="scientific">Lachnospira eligens</name>
    <dbReference type="NCBI Taxonomy" id="39485"/>
    <lineage>
        <taxon>Bacteria</taxon>
        <taxon>Bacillati</taxon>
        <taxon>Bacillota</taxon>
        <taxon>Clostridia</taxon>
        <taxon>Lachnospirales</taxon>
        <taxon>Lachnospiraceae</taxon>
        <taxon>Lachnospira</taxon>
    </lineage>
</organism>
<evidence type="ECO:0000313" key="2">
    <source>
        <dbReference type="EMBL" id="RHD06252.1"/>
    </source>
</evidence>
<evidence type="ECO:0000313" key="4">
    <source>
        <dbReference type="Proteomes" id="UP000284794"/>
    </source>
</evidence>
<evidence type="ECO:0000313" key="5">
    <source>
        <dbReference type="Proteomes" id="UP000285201"/>
    </source>
</evidence>
<protein>
    <submittedName>
        <fullName evidence="2">DUF951 domain-containing protein</fullName>
    </submittedName>
</protein>
<dbReference type="Proteomes" id="UP000284794">
    <property type="component" value="Unassembled WGS sequence"/>
</dbReference>
<dbReference type="Proteomes" id="UP000285201">
    <property type="component" value="Unassembled WGS sequence"/>
</dbReference>
<dbReference type="EMBL" id="QROY01000014">
    <property type="protein sequence ID" value="RHL65573.1"/>
    <property type="molecule type" value="Genomic_DNA"/>
</dbReference>